<dbReference type="CDD" id="cd03801">
    <property type="entry name" value="GT4_PimA-like"/>
    <property type="match status" value="1"/>
</dbReference>
<dbReference type="Pfam" id="PF00534">
    <property type="entry name" value="Glycos_transf_1"/>
    <property type="match status" value="1"/>
</dbReference>
<evidence type="ECO:0000259" key="1">
    <source>
        <dbReference type="Pfam" id="PF00534"/>
    </source>
</evidence>
<dbReference type="InterPro" id="IPR001296">
    <property type="entry name" value="Glyco_trans_1"/>
</dbReference>
<evidence type="ECO:0000313" key="3">
    <source>
        <dbReference type="Proteomes" id="UP000034450"/>
    </source>
</evidence>
<feature type="domain" description="Glycosyl transferase family 1" evidence="1">
    <location>
        <begin position="191"/>
        <end position="361"/>
    </location>
</feature>
<dbReference type="Proteomes" id="UP000034450">
    <property type="component" value="Unassembled WGS sequence"/>
</dbReference>
<protein>
    <recommendedName>
        <fullName evidence="1">Glycosyl transferase family 1 domain-containing protein</fullName>
    </recommendedName>
</protein>
<dbReference type="EMBL" id="JJQN01000097">
    <property type="protein sequence ID" value="KKH59373.1"/>
    <property type="molecule type" value="Genomic_DNA"/>
</dbReference>
<gene>
    <name evidence="2" type="ORF">DU74_02225</name>
</gene>
<dbReference type="RefSeq" id="WP_048047616.1">
    <property type="nucleotide sequence ID" value="NZ_JJQN01000097.1"/>
</dbReference>
<organism evidence="2 3">
    <name type="scientific">Methanosarcina mazei</name>
    <name type="common">Methanosarcina frisia</name>
    <dbReference type="NCBI Taxonomy" id="2209"/>
    <lineage>
        <taxon>Archaea</taxon>
        <taxon>Methanobacteriati</taxon>
        <taxon>Methanobacteriota</taxon>
        <taxon>Stenosarchaea group</taxon>
        <taxon>Methanomicrobia</taxon>
        <taxon>Methanosarcinales</taxon>
        <taxon>Methanosarcinaceae</taxon>
        <taxon>Methanosarcina</taxon>
    </lineage>
</organism>
<reference evidence="2 3" key="1">
    <citation type="journal article" date="2015" name="ISME J.">
        <title>Genomic and phenotypic differentiation among Methanosarcina mazei populations from Columbia River sediment.</title>
        <authorList>
            <person name="Youngblut N.D."/>
            <person name="Wirth J.S."/>
            <person name="Henriksen J.R."/>
            <person name="Smith M."/>
            <person name="Simon H."/>
            <person name="Metcalf W.W."/>
            <person name="Whitaker R.J."/>
        </authorList>
    </citation>
    <scope>NUCLEOTIDE SEQUENCE [LARGE SCALE GENOMIC DNA]</scope>
    <source>
        <strain evidence="2 3">1.H.A.2.6</strain>
    </source>
</reference>
<dbReference type="Gene3D" id="3.40.50.2000">
    <property type="entry name" value="Glycogen Phosphorylase B"/>
    <property type="match status" value="2"/>
</dbReference>
<accession>A0A0F8P9K2</accession>
<dbReference type="SUPFAM" id="SSF53756">
    <property type="entry name" value="UDP-Glycosyltransferase/glycogen phosphorylase"/>
    <property type="match status" value="1"/>
</dbReference>
<sequence length="390" mass="44746">MGCPKYTSDTMIKILFLHNTAMWYRTPFFRELTKLYKVKFVFTKMETIRKIRFVEVSDVVKELHGLNYKIIRNYWGIPIGLFKEMTSDSYDIIIDSLESPIKTALTFTFSKIMRKPILFWSEEWCWNKNDSINKLRSPFLKFLVSHSDGILVPGTIHKKYFISLGALPENIFIVPNASNISVKETDKLNREILNEKIGAKNKKVILYVGRLKKRKGIEYLIKAFAKLKGDSQDIVLIIVGRGESDDELKALSKTLGIGDSVYFAGYVEDELLPAFYLLCNICVVPSITYGMGDPWVFIVNEAMYFGKPLIATDAVGAAFDMILNGKNGFMVPEKDVDALYQSMNYILADPELEREMGIKSKEIIEQKYLYENMINGLNEAIECTIKKRQI</sequence>
<name>A0A0F8P9K2_METMZ</name>
<dbReference type="AlphaFoldDB" id="A0A0F8P9K2"/>
<dbReference type="GO" id="GO:0016757">
    <property type="term" value="F:glycosyltransferase activity"/>
    <property type="evidence" value="ECO:0007669"/>
    <property type="project" value="InterPro"/>
</dbReference>
<comment type="caution">
    <text evidence="2">The sequence shown here is derived from an EMBL/GenBank/DDBJ whole genome shotgun (WGS) entry which is preliminary data.</text>
</comment>
<dbReference type="PATRIC" id="fig|2209.85.peg.477"/>
<evidence type="ECO:0000313" key="2">
    <source>
        <dbReference type="EMBL" id="KKH59373.1"/>
    </source>
</evidence>
<dbReference type="PANTHER" id="PTHR12526">
    <property type="entry name" value="GLYCOSYLTRANSFERASE"/>
    <property type="match status" value="1"/>
</dbReference>
<proteinExistence type="predicted"/>